<proteinExistence type="predicted"/>
<name>A0A6I3I3U8_9MICO</name>
<evidence type="ECO:0000313" key="3">
    <source>
        <dbReference type="Proteomes" id="UP000431092"/>
    </source>
</evidence>
<accession>A0A6I3I3U8</accession>
<reference evidence="2 3" key="1">
    <citation type="submission" date="2019-11" db="EMBL/GenBank/DDBJ databases">
        <title>Whole genome sequencing identifies a novel species of the genus Arsenicicoccus isolated from human blood.</title>
        <authorList>
            <person name="Jeong J.H."/>
            <person name="Kweon O.J."/>
            <person name="Kim H.R."/>
            <person name="Kim T.-H."/>
            <person name="Ha S.-M."/>
            <person name="Lee M.-K."/>
        </authorList>
    </citation>
    <scope>NUCLEOTIDE SEQUENCE [LARGE SCALE GENOMIC DNA]</scope>
    <source>
        <strain evidence="2 3">MKL-02</strain>
    </source>
</reference>
<gene>
    <name evidence="2" type="ORF">GGG17_02465</name>
</gene>
<dbReference type="PROSITE" id="PS50943">
    <property type="entry name" value="HTH_CROC1"/>
    <property type="match status" value="1"/>
</dbReference>
<keyword evidence="3" id="KW-1185">Reference proteome</keyword>
<dbReference type="SUPFAM" id="SSF48452">
    <property type="entry name" value="TPR-like"/>
    <property type="match status" value="1"/>
</dbReference>
<comment type="caution">
    <text evidence="2">The sequence shown here is derived from an EMBL/GenBank/DDBJ whole genome shotgun (WGS) entry which is preliminary data.</text>
</comment>
<feature type="domain" description="HTH cro/C1-type" evidence="1">
    <location>
        <begin position="11"/>
        <end position="64"/>
    </location>
</feature>
<dbReference type="Proteomes" id="UP000431092">
    <property type="component" value="Unassembled WGS sequence"/>
</dbReference>
<dbReference type="GO" id="GO:0003677">
    <property type="term" value="F:DNA binding"/>
    <property type="evidence" value="ECO:0007669"/>
    <property type="project" value="InterPro"/>
</dbReference>
<protein>
    <submittedName>
        <fullName evidence="2">Helix-turn-helix domain-containing protein</fullName>
    </submittedName>
</protein>
<sequence>MSDENGFGVALRAARVAAGLSQSELGEPEFSRSYISLVESGHRAPSREIVEHVAGRLGLSVEHVRAWALASGKRGDARAAVLQTEALSVLTTHTFEGAIKAASDLRDFALEADRLDLWWTAALMDLTLRIENDFADQVVEQARALVDHWFTQQSTILQGRVRTVLSVALRVTGDLEGSVTEARAAVMAFRTTPTWRSTGVAALTALVSALGQQHRYSDAISWAPDLARGAADAPNRLEAGNAYWALANLALSTGDPQAGLSYYDQAIAAIDPDGHLRRWGRVHRAAADFRLKADVDLDAVPELLAKAATAFSLSSARSDQVELDLVQGKYACATGDWAQGRAHMERVLEDGHLLAASDLADAHHHLGTALGELGDHRGAAEHLQESVRLLLTLTSTNAGPA</sequence>
<evidence type="ECO:0000259" key="1">
    <source>
        <dbReference type="PROSITE" id="PS50943"/>
    </source>
</evidence>
<dbReference type="RefSeq" id="WP_154592209.1">
    <property type="nucleotide sequence ID" value="NZ_WLVL01000007.1"/>
</dbReference>
<organism evidence="2 3">
    <name type="scientific">Arsenicicoccus cauae</name>
    <dbReference type="NCBI Taxonomy" id="2663847"/>
    <lineage>
        <taxon>Bacteria</taxon>
        <taxon>Bacillati</taxon>
        <taxon>Actinomycetota</taxon>
        <taxon>Actinomycetes</taxon>
        <taxon>Micrococcales</taxon>
        <taxon>Intrasporangiaceae</taxon>
        <taxon>Arsenicicoccus</taxon>
    </lineage>
</organism>
<dbReference type="SMART" id="SM00530">
    <property type="entry name" value="HTH_XRE"/>
    <property type="match status" value="1"/>
</dbReference>
<dbReference type="InterPro" id="IPR010982">
    <property type="entry name" value="Lambda_DNA-bd_dom_sf"/>
</dbReference>
<dbReference type="InterPro" id="IPR011990">
    <property type="entry name" value="TPR-like_helical_dom_sf"/>
</dbReference>
<dbReference type="EMBL" id="WLVL01000007">
    <property type="protein sequence ID" value="MTB70854.1"/>
    <property type="molecule type" value="Genomic_DNA"/>
</dbReference>
<dbReference type="CDD" id="cd00093">
    <property type="entry name" value="HTH_XRE"/>
    <property type="match status" value="1"/>
</dbReference>
<dbReference type="Gene3D" id="1.10.260.40">
    <property type="entry name" value="lambda repressor-like DNA-binding domains"/>
    <property type="match status" value="1"/>
</dbReference>
<dbReference type="Pfam" id="PF13560">
    <property type="entry name" value="HTH_31"/>
    <property type="match status" value="1"/>
</dbReference>
<dbReference type="AlphaFoldDB" id="A0A6I3I3U8"/>
<evidence type="ECO:0000313" key="2">
    <source>
        <dbReference type="EMBL" id="MTB70854.1"/>
    </source>
</evidence>
<dbReference type="InterPro" id="IPR001387">
    <property type="entry name" value="Cro/C1-type_HTH"/>
</dbReference>
<dbReference type="SUPFAM" id="SSF47413">
    <property type="entry name" value="lambda repressor-like DNA-binding domains"/>
    <property type="match status" value="1"/>
</dbReference>
<dbReference type="Gene3D" id="1.25.40.10">
    <property type="entry name" value="Tetratricopeptide repeat domain"/>
    <property type="match status" value="2"/>
</dbReference>